<reference evidence="2" key="1">
    <citation type="submission" date="2020-06" db="EMBL/GenBank/DDBJ databases">
        <authorList>
            <consortium name="Plant Systems Biology data submission"/>
        </authorList>
    </citation>
    <scope>NUCLEOTIDE SEQUENCE</scope>
    <source>
        <strain evidence="2">D6</strain>
    </source>
</reference>
<comment type="caution">
    <text evidence="2">The sequence shown here is derived from an EMBL/GenBank/DDBJ whole genome shotgun (WGS) entry which is preliminary data.</text>
</comment>
<evidence type="ECO:0000313" key="3">
    <source>
        <dbReference type="Proteomes" id="UP001153069"/>
    </source>
</evidence>
<dbReference type="Proteomes" id="UP001153069">
    <property type="component" value="Unassembled WGS sequence"/>
</dbReference>
<keyword evidence="3" id="KW-1185">Reference proteome</keyword>
<evidence type="ECO:0000256" key="1">
    <source>
        <dbReference type="SAM" id="MobiDB-lite"/>
    </source>
</evidence>
<accession>A0A9N8DXF1</accession>
<evidence type="ECO:0000313" key="2">
    <source>
        <dbReference type="EMBL" id="CAB9510561.1"/>
    </source>
</evidence>
<dbReference type="AlphaFoldDB" id="A0A9N8DXF1"/>
<feature type="compositionally biased region" description="Basic and acidic residues" evidence="1">
    <location>
        <begin position="32"/>
        <end position="47"/>
    </location>
</feature>
<proteinExistence type="predicted"/>
<dbReference type="EMBL" id="CAICTM010000441">
    <property type="protein sequence ID" value="CAB9510561.1"/>
    <property type="molecule type" value="Genomic_DNA"/>
</dbReference>
<dbReference type="OrthoDB" id="49186at2759"/>
<gene>
    <name evidence="2" type="ORF">SEMRO_442_G143810.1</name>
</gene>
<organism evidence="2 3">
    <name type="scientific">Seminavis robusta</name>
    <dbReference type="NCBI Taxonomy" id="568900"/>
    <lineage>
        <taxon>Eukaryota</taxon>
        <taxon>Sar</taxon>
        <taxon>Stramenopiles</taxon>
        <taxon>Ochrophyta</taxon>
        <taxon>Bacillariophyta</taxon>
        <taxon>Bacillariophyceae</taxon>
        <taxon>Bacillariophycidae</taxon>
        <taxon>Naviculales</taxon>
        <taxon>Naviculaceae</taxon>
        <taxon>Seminavis</taxon>
    </lineage>
</organism>
<feature type="region of interest" description="Disordered" evidence="1">
    <location>
        <begin position="1"/>
        <end position="53"/>
    </location>
</feature>
<sequence length="80" mass="9105">MGEEDGKATHYEDYDWDELPKDAQDAATALGYDKDMWDNDGKPPSDDKDWEELTNDERKAAETLGYTEENWDEGGGFCCC</sequence>
<name>A0A9N8DXF1_9STRA</name>
<protein>
    <submittedName>
        <fullName evidence="2">Uncharacterized protein</fullName>
    </submittedName>
</protein>
<feature type="compositionally biased region" description="Basic and acidic residues" evidence="1">
    <location>
        <begin position="1"/>
        <end position="24"/>
    </location>
</feature>